<gene>
    <name evidence="2" type="ORF">C7I85_00720</name>
</gene>
<accession>A0A2P7SMI9</accession>
<evidence type="ECO:0000256" key="1">
    <source>
        <dbReference type="SAM" id="Coils"/>
    </source>
</evidence>
<name>A0A2P7SMI9_9HYPH</name>
<organism evidence="2 3">
    <name type="scientific">Pseudaminobacter soli</name>
    <name type="common">ex Li et al. 2025</name>
    <dbReference type="NCBI Taxonomy" id="1295366"/>
    <lineage>
        <taxon>Bacteria</taxon>
        <taxon>Pseudomonadati</taxon>
        <taxon>Pseudomonadota</taxon>
        <taxon>Alphaproteobacteria</taxon>
        <taxon>Hyphomicrobiales</taxon>
        <taxon>Phyllobacteriaceae</taxon>
        <taxon>Pseudaminobacter</taxon>
    </lineage>
</organism>
<dbReference type="EMBL" id="PXYL01000001">
    <property type="protein sequence ID" value="PSJ63692.1"/>
    <property type="molecule type" value="Genomic_DNA"/>
</dbReference>
<evidence type="ECO:0000313" key="3">
    <source>
        <dbReference type="Proteomes" id="UP000240653"/>
    </source>
</evidence>
<dbReference type="Proteomes" id="UP000240653">
    <property type="component" value="Unassembled WGS sequence"/>
</dbReference>
<dbReference type="AlphaFoldDB" id="A0A2P7SMI9"/>
<feature type="coiled-coil region" evidence="1">
    <location>
        <begin position="33"/>
        <end position="60"/>
    </location>
</feature>
<dbReference type="OrthoDB" id="8093859at2"/>
<keyword evidence="3" id="KW-1185">Reference proteome</keyword>
<keyword evidence="1" id="KW-0175">Coiled coil</keyword>
<sequence>MTDWLEILRKQTETCSAMRKEVPKMLANPDIVAEQVKALYQALEEQAQFVEQLARTLEDNDYDFDVVKAAEELEEYYADLAAVAAEKLKRLMG</sequence>
<protein>
    <submittedName>
        <fullName evidence="2">Uncharacterized protein</fullName>
    </submittedName>
</protein>
<evidence type="ECO:0000313" key="2">
    <source>
        <dbReference type="EMBL" id="PSJ63692.1"/>
    </source>
</evidence>
<dbReference type="RefSeq" id="WP_106722043.1">
    <property type="nucleotide sequence ID" value="NZ_PXYL01000001.1"/>
</dbReference>
<reference evidence="2 3" key="1">
    <citation type="submission" date="2018-03" db="EMBL/GenBank/DDBJ databases">
        <title>The draft genome of Mesorhizobium soli JCM 19897.</title>
        <authorList>
            <person name="Li L."/>
            <person name="Liu L."/>
            <person name="Liang L."/>
            <person name="Wang T."/>
            <person name="Zhang X."/>
        </authorList>
    </citation>
    <scope>NUCLEOTIDE SEQUENCE [LARGE SCALE GENOMIC DNA]</scope>
    <source>
        <strain evidence="2 3">JCM 19897</strain>
    </source>
</reference>
<proteinExistence type="predicted"/>
<comment type="caution">
    <text evidence="2">The sequence shown here is derived from an EMBL/GenBank/DDBJ whole genome shotgun (WGS) entry which is preliminary data.</text>
</comment>